<organism evidence="2 3">
    <name type="scientific">Caryophanon tenue</name>
    <dbReference type="NCBI Taxonomy" id="33978"/>
    <lineage>
        <taxon>Bacteria</taxon>
        <taxon>Bacillati</taxon>
        <taxon>Bacillota</taxon>
        <taxon>Bacilli</taxon>
        <taxon>Bacillales</taxon>
        <taxon>Caryophanaceae</taxon>
        <taxon>Caryophanon</taxon>
    </lineage>
</organism>
<evidence type="ECO:0000313" key="3">
    <source>
        <dbReference type="Proteomes" id="UP000093199"/>
    </source>
</evidence>
<dbReference type="InterPro" id="IPR021683">
    <property type="entry name" value="DUF3267"/>
</dbReference>
<dbReference type="EMBL" id="MASJ01000002">
    <property type="protein sequence ID" value="OCS87909.1"/>
    <property type="molecule type" value="Genomic_DNA"/>
</dbReference>
<evidence type="ECO:0000256" key="1">
    <source>
        <dbReference type="SAM" id="Phobius"/>
    </source>
</evidence>
<accession>A0A1C0YLD6</accession>
<dbReference type="Pfam" id="PF11667">
    <property type="entry name" value="DUF3267"/>
    <property type="match status" value="1"/>
</dbReference>
<feature type="transmembrane region" description="Helical" evidence="1">
    <location>
        <begin position="18"/>
        <end position="35"/>
    </location>
</feature>
<feature type="transmembrane region" description="Helical" evidence="1">
    <location>
        <begin position="47"/>
        <end position="76"/>
    </location>
</feature>
<reference evidence="2 3" key="1">
    <citation type="submission" date="2016-07" db="EMBL/GenBank/DDBJ databases">
        <title>Caryophanon tenue genome sequencing.</title>
        <authorList>
            <person name="Verma A."/>
            <person name="Pal Y."/>
            <person name="Krishnamurthi S."/>
        </authorList>
    </citation>
    <scope>NUCLEOTIDE SEQUENCE [LARGE SCALE GENOMIC DNA]</scope>
    <source>
        <strain evidence="2 3">DSM 14152</strain>
    </source>
</reference>
<keyword evidence="3" id="KW-1185">Reference proteome</keyword>
<comment type="caution">
    <text evidence="2">The sequence shown here is derived from an EMBL/GenBank/DDBJ whole genome shotgun (WGS) entry which is preliminary data.</text>
</comment>
<dbReference type="AlphaFoldDB" id="A0A1C0YLD6"/>
<name>A0A1C0YLD6_9BACL</name>
<proteinExistence type="predicted"/>
<evidence type="ECO:0008006" key="4">
    <source>
        <dbReference type="Google" id="ProtNLM"/>
    </source>
</evidence>
<dbReference type="RefSeq" id="WP_066542702.1">
    <property type="nucleotide sequence ID" value="NZ_MASJ01000002.1"/>
</dbReference>
<dbReference type="OrthoDB" id="9789112at2"/>
<gene>
    <name evidence="2" type="ORF">A6M13_08025</name>
</gene>
<protein>
    <recommendedName>
        <fullName evidence="4">DUF3267 domain-containing protein</fullName>
    </recommendedName>
</protein>
<sequence>MKRDIIALNMNNMIRQNIIWSILLVIVLPMLNYILQPRELFLGVGNFLIDILLLCAVYVILIVLHELFHLVGFVVYGNVPIKSLKYGLNLELGIAYATTSTPLENRAMKKALLLPFWLTGVVPTIFGFYTDNYIWIFAGALLIAGAVGDFTMYKALRKFPKDALVQDDPKEPTLYVYPPGTTEFEPLHEQEQQ</sequence>
<feature type="transmembrane region" description="Helical" evidence="1">
    <location>
        <begin position="135"/>
        <end position="153"/>
    </location>
</feature>
<dbReference type="Proteomes" id="UP000093199">
    <property type="component" value="Unassembled WGS sequence"/>
</dbReference>
<feature type="transmembrane region" description="Helical" evidence="1">
    <location>
        <begin position="111"/>
        <end position="129"/>
    </location>
</feature>
<dbReference type="STRING" id="33978.A6M13_08025"/>
<keyword evidence="1" id="KW-1133">Transmembrane helix</keyword>
<keyword evidence="1" id="KW-0472">Membrane</keyword>
<keyword evidence="1" id="KW-0812">Transmembrane</keyword>
<evidence type="ECO:0000313" key="2">
    <source>
        <dbReference type="EMBL" id="OCS87909.1"/>
    </source>
</evidence>